<keyword evidence="4" id="KW-1185">Reference proteome</keyword>
<organism evidence="3 4">
    <name type="scientific">Dreissena polymorpha</name>
    <name type="common">Zebra mussel</name>
    <name type="synonym">Mytilus polymorpha</name>
    <dbReference type="NCBI Taxonomy" id="45954"/>
    <lineage>
        <taxon>Eukaryota</taxon>
        <taxon>Metazoa</taxon>
        <taxon>Spiralia</taxon>
        <taxon>Lophotrochozoa</taxon>
        <taxon>Mollusca</taxon>
        <taxon>Bivalvia</taxon>
        <taxon>Autobranchia</taxon>
        <taxon>Heteroconchia</taxon>
        <taxon>Euheterodonta</taxon>
        <taxon>Imparidentia</taxon>
        <taxon>Neoheterodontei</taxon>
        <taxon>Myida</taxon>
        <taxon>Dreissenoidea</taxon>
        <taxon>Dreissenidae</taxon>
        <taxon>Dreissena</taxon>
    </lineage>
</organism>
<protein>
    <submittedName>
        <fullName evidence="3">Uncharacterized protein</fullName>
    </submittedName>
</protein>
<comment type="caution">
    <text evidence="3">The sequence shown here is derived from an EMBL/GenBank/DDBJ whole genome shotgun (WGS) entry which is preliminary data.</text>
</comment>
<dbReference type="Proteomes" id="UP000828390">
    <property type="component" value="Unassembled WGS sequence"/>
</dbReference>
<sequence>MLKLAQTDQPTDQQTGQTQYVPHYSGGGRKIDEDTGVPSSSSCSSRSLSSIVVAVVVVVMVVFLFVFVLNSAANDDDDDEYDNAAADCADDYMMALLGFNMDKGLVKVKQEHNLNVSSAVLLNGLDWRTISVTSLLVSLRQQNE</sequence>
<evidence type="ECO:0000256" key="1">
    <source>
        <dbReference type="SAM" id="MobiDB-lite"/>
    </source>
</evidence>
<feature type="region of interest" description="Disordered" evidence="1">
    <location>
        <begin position="1"/>
        <end position="44"/>
    </location>
</feature>
<reference evidence="3" key="2">
    <citation type="submission" date="2020-11" db="EMBL/GenBank/DDBJ databases">
        <authorList>
            <person name="McCartney M.A."/>
            <person name="Auch B."/>
            <person name="Kono T."/>
            <person name="Mallez S."/>
            <person name="Becker A."/>
            <person name="Gohl D.M."/>
            <person name="Silverstein K.A.T."/>
            <person name="Koren S."/>
            <person name="Bechman K.B."/>
            <person name="Herman A."/>
            <person name="Abrahante J.E."/>
            <person name="Garbe J."/>
        </authorList>
    </citation>
    <scope>NUCLEOTIDE SEQUENCE</scope>
    <source>
        <strain evidence="3">Duluth1</strain>
        <tissue evidence="3">Whole animal</tissue>
    </source>
</reference>
<gene>
    <name evidence="3" type="ORF">DPMN_030764</name>
</gene>
<keyword evidence="2" id="KW-0812">Transmembrane</keyword>
<proteinExistence type="predicted"/>
<accession>A0A9D4RID8</accession>
<feature type="compositionally biased region" description="Low complexity" evidence="1">
    <location>
        <begin position="1"/>
        <end position="19"/>
    </location>
</feature>
<evidence type="ECO:0000313" key="3">
    <source>
        <dbReference type="EMBL" id="KAH3867632.1"/>
    </source>
</evidence>
<name>A0A9D4RID8_DREPO</name>
<keyword evidence="2" id="KW-1133">Transmembrane helix</keyword>
<reference evidence="3" key="1">
    <citation type="journal article" date="2019" name="bioRxiv">
        <title>The Genome of the Zebra Mussel, Dreissena polymorpha: A Resource for Invasive Species Research.</title>
        <authorList>
            <person name="McCartney M.A."/>
            <person name="Auch B."/>
            <person name="Kono T."/>
            <person name="Mallez S."/>
            <person name="Zhang Y."/>
            <person name="Obille A."/>
            <person name="Becker A."/>
            <person name="Abrahante J.E."/>
            <person name="Garbe J."/>
            <person name="Badalamenti J.P."/>
            <person name="Herman A."/>
            <person name="Mangelson H."/>
            <person name="Liachko I."/>
            <person name="Sullivan S."/>
            <person name="Sone E.D."/>
            <person name="Koren S."/>
            <person name="Silverstein K.A.T."/>
            <person name="Beckman K.B."/>
            <person name="Gohl D.M."/>
        </authorList>
    </citation>
    <scope>NUCLEOTIDE SEQUENCE</scope>
    <source>
        <strain evidence="3">Duluth1</strain>
        <tissue evidence="3">Whole animal</tissue>
    </source>
</reference>
<dbReference type="EMBL" id="JAIWYP010000002">
    <property type="protein sequence ID" value="KAH3867632.1"/>
    <property type="molecule type" value="Genomic_DNA"/>
</dbReference>
<dbReference type="AlphaFoldDB" id="A0A9D4RID8"/>
<evidence type="ECO:0000313" key="4">
    <source>
        <dbReference type="Proteomes" id="UP000828390"/>
    </source>
</evidence>
<feature type="transmembrane region" description="Helical" evidence="2">
    <location>
        <begin position="48"/>
        <end position="69"/>
    </location>
</feature>
<evidence type="ECO:0000256" key="2">
    <source>
        <dbReference type="SAM" id="Phobius"/>
    </source>
</evidence>
<keyword evidence="2" id="KW-0472">Membrane</keyword>